<dbReference type="STRING" id="1229276.DI53_2173"/>
<reference evidence="1 2" key="2">
    <citation type="journal article" date="2015" name="PLoS ONE">
        <title>Whole-Genome Optical Mapping and Finished Genome Sequence of Sphingobacterium deserti sp. nov., a New Species Isolated from the Western Desert of China.</title>
        <authorList>
            <person name="Teng C."/>
            <person name="Zhou Z."/>
            <person name="Molnar I."/>
            <person name="Li X."/>
            <person name="Tang R."/>
            <person name="Chen M."/>
            <person name="Wang L."/>
            <person name="Su S."/>
            <person name="Zhang W."/>
            <person name="Lin M."/>
        </authorList>
    </citation>
    <scope>NUCLEOTIDE SEQUENCE [LARGE SCALE GENOMIC DNA]</scope>
    <source>
        <strain evidence="2">ACCC05744</strain>
    </source>
</reference>
<proteinExistence type="predicted"/>
<evidence type="ECO:0000313" key="2">
    <source>
        <dbReference type="Proteomes" id="UP000031802"/>
    </source>
</evidence>
<gene>
    <name evidence="1" type="ORF">DI53_2173</name>
</gene>
<dbReference type="EMBL" id="JJMU01000032">
    <property type="protein sequence ID" value="KGE13979.1"/>
    <property type="molecule type" value="Genomic_DNA"/>
</dbReference>
<evidence type="ECO:0000313" key="1">
    <source>
        <dbReference type="EMBL" id="KGE13979.1"/>
    </source>
</evidence>
<dbReference type="Pfam" id="PF12831">
    <property type="entry name" value="FAD_oxidored"/>
    <property type="match status" value="1"/>
</dbReference>
<dbReference type="Proteomes" id="UP000031802">
    <property type="component" value="Unassembled WGS sequence"/>
</dbReference>
<dbReference type="SUPFAM" id="SSF51905">
    <property type="entry name" value="FAD/NAD(P)-binding domain"/>
    <property type="match status" value="1"/>
</dbReference>
<dbReference type="RefSeq" id="WP_071790482.1">
    <property type="nucleotide sequence ID" value="NZ_JJMU01000032.1"/>
</dbReference>
<dbReference type="InterPro" id="IPR036188">
    <property type="entry name" value="FAD/NAD-bd_sf"/>
</dbReference>
<reference evidence="2" key="1">
    <citation type="submission" date="2014-04" db="EMBL/GenBank/DDBJ databases">
        <title>Whole-Genome optical mapping and complete genome sequence of Sphingobacterium deserti sp. nov., a new spaces isolated from desert in the west of China.</title>
        <authorList>
            <person name="Teng C."/>
            <person name="Zhou Z."/>
            <person name="Li X."/>
            <person name="Chen M."/>
            <person name="Lin M."/>
            <person name="Wang L."/>
            <person name="Su S."/>
            <person name="Zhang C."/>
            <person name="Zhang W."/>
        </authorList>
    </citation>
    <scope>NUCLEOTIDE SEQUENCE [LARGE SCALE GENOMIC DNA]</scope>
    <source>
        <strain evidence="2">ACCC05744</strain>
    </source>
</reference>
<evidence type="ECO:0008006" key="3">
    <source>
        <dbReference type="Google" id="ProtNLM"/>
    </source>
</evidence>
<accession>A0A0B8T6V8</accession>
<protein>
    <recommendedName>
        <fullName evidence="3">FAD dependent oxidoreductase</fullName>
    </recommendedName>
</protein>
<dbReference type="OrthoDB" id="615715at2"/>
<dbReference type="AlphaFoldDB" id="A0A0B8T6V8"/>
<sequence length="425" mass="47930">MKFSLTNFIILLFTSIQFCYAQKGKKPQVLVYGTDISAYTAALQSAKSGVPTVWVADNDTLLPALSTKRVQIEQDSNLDGGIWLDVLMHMAQSNTVNDSLARYIKRDMNPRLFLNAIDAQLAKNANLTVVRNQKVQAIKANSKGWQVTLAGKQRYDLRAVIDASETQELFKLLPQNYRPKGSALSSAKHLNAGKHRTLIATGVIADTRYALTLADALSMQEDGFFSLNIGQSSDRADIRFTAARAAIGQAIGATAAYLAFFKTTPDKIDVRKLQSELMTYGMRIMPYQDIAVQDPNFFAIQRFGLAGIIPGVYENDMYLFEGDERVRYGEIQPTLNRLFSRSQLWFADHQSEFFKWEDFLSLVKFVGLRGDEVDKGVQREWKTKLKFDGDFDKTKYVTRYQFAVVLDLYASPYVKSVNQQGEFVN</sequence>
<comment type="caution">
    <text evidence="1">The sequence shown here is derived from an EMBL/GenBank/DDBJ whole genome shotgun (WGS) entry which is preliminary data.</text>
</comment>
<dbReference type="eggNOG" id="COG0644">
    <property type="taxonomic scope" value="Bacteria"/>
</dbReference>
<dbReference type="PATRIC" id="fig|1229276.3.peg.2235"/>
<name>A0A0B8T6V8_9SPHI</name>
<keyword evidence="2" id="KW-1185">Reference proteome</keyword>
<organism evidence="1 2">
    <name type="scientific">Sphingobacterium deserti</name>
    <dbReference type="NCBI Taxonomy" id="1229276"/>
    <lineage>
        <taxon>Bacteria</taxon>
        <taxon>Pseudomonadati</taxon>
        <taxon>Bacteroidota</taxon>
        <taxon>Sphingobacteriia</taxon>
        <taxon>Sphingobacteriales</taxon>
        <taxon>Sphingobacteriaceae</taxon>
        <taxon>Sphingobacterium</taxon>
    </lineage>
</organism>